<evidence type="ECO:0000256" key="4">
    <source>
        <dbReference type="ARBA" id="ARBA00049442"/>
    </source>
</evidence>
<keyword evidence="3" id="KW-0028">Amino-acid biosynthesis</keyword>
<dbReference type="InterPro" id="IPR046346">
    <property type="entry name" value="Aminoacid_DH-like_N_sf"/>
</dbReference>
<dbReference type="GO" id="GO:0050661">
    <property type="term" value="F:NADP binding"/>
    <property type="evidence" value="ECO:0007669"/>
    <property type="project" value="TreeGrafter"/>
</dbReference>
<feature type="domain" description="Quinate/shikimate 5-dehydrogenase/glutamyl-tRNA reductase" evidence="5">
    <location>
        <begin position="123"/>
        <end position="197"/>
    </location>
</feature>
<dbReference type="NCBIfam" id="TIGR01809">
    <property type="entry name" value="Shik-DH-AROM"/>
    <property type="match status" value="1"/>
</dbReference>
<dbReference type="HOGENOM" id="CLU_044063_0_0_11"/>
<dbReference type="OrthoDB" id="9776868at2"/>
<keyword evidence="3" id="KW-0057">Aromatic amino acid biosynthesis</keyword>
<dbReference type="Pfam" id="PF01488">
    <property type="entry name" value="Shikimate_DH"/>
    <property type="match status" value="1"/>
</dbReference>
<comment type="pathway">
    <text evidence="1">Metabolic intermediate biosynthesis; chorismate biosynthesis; chorismate from D-erythrose 4-phosphate and phosphoenolpyruvate: step 4/7.</text>
</comment>
<evidence type="ECO:0000256" key="2">
    <source>
        <dbReference type="ARBA" id="ARBA00012962"/>
    </source>
</evidence>
<dbReference type="eggNOG" id="COG0169">
    <property type="taxonomic scope" value="Bacteria"/>
</dbReference>
<dbReference type="GO" id="GO:0009073">
    <property type="term" value="P:aromatic amino acid family biosynthetic process"/>
    <property type="evidence" value="ECO:0007669"/>
    <property type="project" value="UniProtKB-KW"/>
</dbReference>
<evidence type="ECO:0000259" key="5">
    <source>
        <dbReference type="Pfam" id="PF01488"/>
    </source>
</evidence>
<accession>S5T2T5</accession>
<evidence type="ECO:0000256" key="1">
    <source>
        <dbReference type="ARBA" id="ARBA00004871"/>
    </source>
</evidence>
<protein>
    <recommendedName>
        <fullName evidence="2">shikimate dehydrogenase (NADP(+))</fullName>
        <ecNumber evidence="2">1.1.1.25</ecNumber>
    </recommendedName>
</protein>
<evidence type="ECO:0000256" key="3">
    <source>
        <dbReference type="ARBA" id="ARBA00023141"/>
    </source>
</evidence>
<dbReference type="RefSeq" id="WP_020934863.1">
    <property type="nucleotide sequence ID" value="NC_021915.1"/>
</dbReference>
<dbReference type="Proteomes" id="UP000015388">
    <property type="component" value="Chromosome"/>
</dbReference>
<dbReference type="AlphaFoldDB" id="S5T2T5"/>
<feature type="domain" description="Shikimate dehydrogenase substrate binding N-terminal" evidence="6">
    <location>
        <begin position="9"/>
        <end position="91"/>
    </location>
</feature>
<dbReference type="Gene3D" id="3.40.50.10860">
    <property type="entry name" value="Leucine Dehydrogenase, chain A, domain 1"/>
    <property type="match status" value="1"/>
</dbReference>
<dbReference type="Gene3D" id="3.40.50.720">
    <property type="entry name" value="NAD(P)-binding Rossmann-like Domain"/>
    <property type="match status" value="1"/>
</dbReference>
<dbReference type="GO" id="GO:0004764">
    <property type="term" value="F:shikimate 3-dehydrogenase (NADP+) activity"/>
    <property type="evidence" value="ECO:0007669"/>
    <property type="project" value="UniProtKB-EC"/>
</dbReference>
<organism evidence="8 9">
    <name type="scientific">Corynebacterium maris DSM 45190</name>
    <dbReference type="NCBI Taxonomy" id="1224163"/>
    <lineage>
        <taxon>Bacteria</taxon>
        <taxon>Bacillati</taxon>
        <taxon>Actinomycetota</taxon>
        <taxon>Actinomycetes</taxon>
        <taxon>Mycobacteriales</taxon>
        <taxon>Corynebacteriaceae</taxon>
        <taxon>Corynebacterium</taxon>
    </lineage>
</organism>
<dbReference type="InterPro" id="IPR022893">
    <property type="entry name" value="Shikimate_DH_fam"/>
</dbReference>
<dbReference type="PANTHER" id="PTHR21089:SF1">
    <property type="entry name" value="BIFUNCTIONAL 3-DEHYDROQUINATE DEHYDRATASE_SHIKIMATE DEHYDROGENASE, CHLOROPLASTIC"/>
    <property type="match status" value="1"/>
</dbReference>
<dbReference type="InterPro" id="IPR013708">
    <property type="entry name" value="Shikimate_DH-bd_N"/>
</dbReference>
<dbReference type="KEGG" id="cmd:B841_07285"/>
<comment type="catalytic activity">
    <reaction evidence="4">
        <text>shikimate + NADP(+) = 3-dehydroshikimate + NADPH + H(+)</text>
        <dbReference type="Rhea" id="RHEA:17737"/>
        <dbReference type="ChEBI" id="CHEBI:15378"/>
        <dbReference type="ChEBI" id="CHEBI:16630"/>
        <dbReference type="ChEBI" id="CHEBI:36208"/>
        <dbReference type="ChEBI" id="CHEBI:57783"/>
        <dbReference type="ChEBI" id="CHEBI:58349"/>
        <dbReference type="EC" id="1.1.1.25"/>
    </reaction>
</comment>
<reference evidence="8 9" key="1">
    <citation type="submission" date="2012-11" db="EMBL/GenBank/DDBJ databases">
        <title>The complete genome sequence of Corynebacterium maris Coryn-1 (=DSM 45190).</title>
        <authorList>
            <person name="Schaffert L."/>
            <person name="Albersmeier A."/>
            <person name="Kalinowski J."/>
            <person name="Ruckert C."/>
        </authorList>
    </citation>
    <scope>NUCLEOTIDE SEQUENCE [LARGE SCALE GENOMIC DNA]</scope>
    <source>
        <strain evidence="9">Coryn-1</strain>
    </source>
</reference>
<evidence type="ECO:0000313" key="9">
    <source>
        <dbReference type="Proteomes" id="UP000015388"/>
    </source>
</evidence>
<evidence type="ECO:0000313" key="8">
    <source>
        <dbReference type="EMBL" id="AGS34930.1"/>
    </source>
</evidence>
<dbReference type="STRING" id="1224163.B841_07285"/>
<proteinExistence type="predicted"/>
<dbReference type="GO" id="GO:0009423">
    <property type="term" value="P:chorismate biosynthetic process"/>
    <property type="evidence" value="ECO:0007669"/>
    <property type="project" value="UniProtKB-UniPathway"/>
</dbReference>
<dbReference type="NCBIfam" id="NF001311">
    <property type="entry name" value="PRK00258.1-3"/>
    <property type="match status" value="1"/>
</dbReference>
<dbReference type="GO" id="GO:0005829">
    <property type="term" value="C:cytosol"/>
    <property type="evidence" value="ECO:0007669"/>
    <property type="project" value="TreeGrafter"/>
</dbReference>
<dbReference type="InterPro" id="IPR010110">
    <property type="entry name" value="Shikimate_DH_AroM-type"/>
</dbReference>
<gene>
    <name evidence="8" type="primary">aroE</name>
    <name evidence="8" type="ORF">B841_07285</name>
</gene>
<dbReference type="SUPFAM" id="SSF53223">
    <property type="entry name" value="Aminoacid dehydrogenase-like, N-terminal domain"/>
    <property type="match status" value="1"/>
</dbReference>
<dbReference type="EMBL" id="CP003924">
    <property type="protein sequence ID" value="AGS34930.1"/>
    <property type="molecule type" value="Genomic_DNA"/>
</dbReference>
<dbReference type="Pfam" id="PF18317">
    <property type="entry name" value="SDH_C"/>
    <property type="match status" value="1"/>
</dbReference>
<dbReference type="PATRIC" id="fig|1224163.3.peg.1463"/>
<dbReference type="PANTHER" id="PTHR21089">
    <property type="entry name" value="SHIKIMATE DEHYDROGENASE"/>
    <property type="match status" value="1"/>
</dbReference>
<evidence type="ECO:0000259" key="7">
    <source>
        <dbReference type="Pfam" id="PF18317"/>
    </source>
</evidence>
<sequence>MTATHRAAVLGSPIEHSRSPILHNAGYAAAGLDDWAYTCIEATADTLADVVGDADESYAGFSVTMPAKFAALECATEVTDRAAAIGSANTLVRTTAGWRADNTDCDGVAGALGELFDGRTPPTRAVIVGAGGTARPALWALADFGVTHITVINRSDRRAELAPLAQTRSVELDFVSFDADLAAVVSAAGVLVSTVPSAAVEEHVPQLGHAPVLDVIYEPWPTPLTIRAAANGHPVVGGHVMLAHQSYPQFEAFTGEPAPRAAMRRALEESLR</sequence>
<feature type="domain" description="SDH C-terminal" evidence="7">
    <location>
        <begin position="238"/>
        <end position="268"/>
    </location>
</feature>
<dbReference type="CDD" id="cd01065">
    <property type="entry name" value="NAD_bind_Shikimate_DH"/>
    <property type="match status" value="1"/>
</dbReference>
<dbReference type="UniPathway" id="UPA00053">
    <property type="reaction ID" value="UER00087"/>
</dbReference>
<dbReference type="Pfam" id="PF08501">
    <property type="entry name" value="Shikimate_dh_N"/>
    <property type="match status" value="1"/>
</dbReference>
<dbReference type="InterPro" id="IPR006151">
    <property type="entry name" value="Shikm_DH/Glu-tRNA_Rdtase"/>
</dbReference>
<dbReference type="SUPFAM" id="SSF51735">
    <property type="entry name" value="NAD(P)-binding Rossmann-fold domains"/>
    <property type="match status" value="1"/>
</dbReference>
<dbReference type="InterPro" id="IPR036291">
    <property type="entry name" value="NAD(P)-bd_dom_sf"/>
</dbReference>
<name>S5T2T5_9CORY</name>
<dbReference type="EC" id="1.1.1.25" evidence="2"/>
<dbReference type="InterPro" id="IPR041121">
    <property type="entry name" value="SDH_C"/>
</dbReference>
<dbReference type="GO" id="GO:0019632">
    <property type="term" value="P:shikimate metabolic process"/>
    <property type="evidence" value="ECO:0007669"/>
    <property type="project" value="TreeGrafter"/>
</dbReference>
<keyword evidence="8" id="KW-0560">Oxidoreductase</keyword>
<evidence type="ECO:0000259" key="6">
    <source>
        <dbReference type="Pfam" id="PF08501"/>
    </source>
</evidence>
<keyword evidence="9" id="KW-1185">Reference proteome</keyword>